<sequence length="243" mass="26728">MPGGIVNTFVKPAWTVAAALALTGTTIAAPTVASGSPSPARNGVCAGVSSCHRVATIDVDGDRRADQVGWHQLGKNRVEIRVRTVRGRSLRHTVNVRYWWKGGDWGGAAWIDGRPGAELLVGSLMGAHTPFYTMLTFRKGRLVMEKSPAVGAYGSDRWAIDSSLMAYAGWNRNVSPNGRITMTQRVASRNGDGVEFKGHDVRYAWTAGHWKQVKRSPHWYKNSRKASKIGGWHVWHLQRFPGL</sequence>
<dbReference type="AlphaFoldDB" id="A0AA46YL30"/>
<name>A0AA46YL30_9ACTN</name>
<accession>A0AA46YL30</accession>
<organism evidence="2 3">
    <name type="scientific">Solicola gregarius</name>
    <dbReference type="NCBI Taxonomy" id="2908642"/>
    <lineage>
        <taxon>Bacteria</taxon>
        <taxon>Bacillati</taxon>
        <taxon>Actinomycetota</taxon>
        <taxon>Actinomycetes</taxon>
        <taxon>Propionibacteriales</taxon>
        <taxon>Nocardioidaceae</taxon>
        <taxon>Solicola</taxon>
    </lineage>
</organism>
<reference evidence="2" key="1">
    <citation type="submission" date="2022-01" db="EMBL/GenBank/DDBJ databases">
        <title>Nocardioidaceae gen. sp. A5X3R13.</title>
        <authorList>
            <person name="Lopez Marin M.A."/>
            <person name="Uhlik O."/>
        </authorList>
    </citation>
    <scope>NUCLEOTIDE SEQUENCE</scope>
    <source>
        <strain evidence="2">A5X3R13</strain>
    </source>
</reference>
<keyword evidence="1" id="KW-0732">Signal</keyword>
<evidence type="ECO:0000313" key="3">
    <source>
        <dbReference type="Proteomes" id="UP001164390"/>
    </source>
</evidence>
<evidence type="ECO:0000313" key="2">
    <source>
        <dbReference type="EMBL" id="UYM06132.1"/>
    </source>
</evidence>
<keyword evidence="3" id="KW-1185">Reference proteome</keyword>
<evidence type="ECO:0000256" key="1">
    <source>
        <dbReference type="SAM" id="SignalP"/>
    </source>
</evidence>
<feature type="chain" id="PRO_5041422141" evidence="1">
    <location>
        <begin position="29"/>
        <end position="243"/>
    </location>
</feature>
<dbReference type="EMBL" id="CP094970">
    <property type="protein sequence ID" value="UYM06132.1"/>
    <property type="molecule type" value="Genomic_DNA"/>
</dbReference>
<protein>
    <submittedName>
        <fullName evidence="2">Uncharacterized protein</fullName>
    </submittedName>
</protein>
<dbReference type="RefSeq" id="WP_271634983.1">
    <property type="nucleotide sequence ID" value="NZ_CP094970.1"/>
</dbReference>
<dbReference type="KEGG" id="sgrg:L0C25_03400"/>
<dbReference type="Proteomes" id="UP001164390">
    <property type="component" value="Chromosome"/>
</dbReference>
<proteinExistence type="predicted"/>
<gene>
    <name evidence="2" type="ORF">L0C25_03400</name>
</gene>
<feature type="signal peptide" evidence="1">
    <location>
        <begin position="1"/>
        <end position="28"/>
    </location>
</feature>